<dbReference type="Pfam" id="PF23925">
    <property type="entry name" value="A-sol_ELP1"/>
    <property type="match status" value="1"/>
</dbReference>
<evidence type="ECO:0000256" key="3">
    <source>
        <dbReference type="ARBA" id="ARBA00022490"/>
    </source>
</evidence>
<dbReference type="GO" id="GO:0005634">
    <property type="term" value="C:nucleus"/>
    <property type="evidence" value="ECO:0007669"/>
    <property type="project" value="UniProtKB-SubCell"/>
</dbReference>
<evidence type="ECO:0000313" key="12">
    <source>
        <dbReference type="Proteomes" id="UP000812966"/>
    </source>
</evidence>
<dbReference type="Pfam" id="PF23936">
    <property type="entry name" value="HB_ELP1"/>
    <property type="match status" value="1"/>
</dbReference>
<dbReference type="InterPro" id="IPR056165">
    <property type="entry name" value="Beta-prop_ELP1_2nd"/>
</dbReference>
<feature type="domain" description="ELP1 three-helical bundle" evidence="10">
    <location>
        <begin position="1129"/>
        <end position="1292"/>
    </location>
</feature>
<evidence type="ECO:0000259" key="6">
    <source>
        <dbReference type="Pfam" id="PF04762"/>
    </source>
</evidence>
<dbReference type="GO" id="GO:0000049">
    <property type="term" value="F:tRNA binding"/>
    <property type="evidence" value="ECO:0007669"/>
    <property type="project" value="TreeGrafter"/>
</dbReference>
<evidence type="ECO:0000256" key="2">
    <source>
        <dbReference type="ARBA" id="ARBA00006086"/>
    </source>
</evidence>
<comment type="function">
    <text evidence="5">Component of the elongator complex which is required for multiple tRNA modifications, including mcm5U (5-methoxycarbonylmethyl uridine), mcm5s2U (5-methoxycarbonylmethyl-2-thiouridine), and ncm5U (5-carbamoylmethyl uridine). The elongator complex catalyzes formation of carboxymethyluridine in the wobble base at position 34 in tRNAs.</text>
</comment>
<keyword evidence="4" id="KW-0819">tRNA processing</keyword>
<feature type="domain" description="ELP1 N-terminal second beta-propeller" evidence="7">
    <location>
        <begin position="451"/>
        <end position="557"/>
    </location>
</feature>
<dbReference type="PIRSF" id="PIRSF017233">
    <property type="entry name" value="IKAP"/>
    <property type="match status" value="1"/>
</dbReference>
<evidence type="ECO:0000259" key="9">
    <source>
        <dbReference type="Pfam" id="PF23925"/>
    </source>
</evidence>
<dbReference type="InterPro" id="IPR056164">
    <property type="entry name" value="Beta-prop_ELP1_1st"/>
</dbReference>
<dbReference type="GO" id="GO:0002926">
    <property type="term" value="P:tRNA wobble base 5-methoxycarbonylmethyl-2-thiouridinylation"/>
    <property type="evidence" value="ECO:0007669"/>
    <property type="project" value="TreeGrafter"/>
</dbReference>
<dbReference type="EMBL" id="JABELV010000022">
    <property type="protein sequence ID" value="KAG7563005.1"/>
    <property type="molecule type" value="Genomic_DNA"/>
</dbReference>
<dbReference type="GO" id="GO:0005829">
    <property type="term" value="C:cytosol"/>
    <property type="evidence" value="ECO:0007669"/>
    <property type="project" value="TreeGrafter"/>
</dbReference>
<dbReference type="InterPro" id="IPR056166">
    <property type="entry name" value="TPR_ELP1"/>
</dbReference>
<keyword evidence="12" id="KW-1185">Reference proteome</keyword>
<dbReference type="InterPro" id="IPR056167">
    <property type="entry name" value="A-sol_ELP1"/>
</dbReference>
<comment type="pathway">
    <text evidence="1">tRNA modification; 5-methoxycarbonylmethyl-2-thiouridine-tRNA biosynthesis.</text>
</comment>
<dbReference type="PANTHER" id="PTHR12747">
    <property type="entry name" value="ELONGATOR COMPLEX PROTEIN 1"/>
    <property type="match status" value="1"/>
</dbReference>
<proteinExistence type="inferred from homology"/>
<gene>
    <name evidence="11" type="ORF">FFLO_01563</name>
</gene>
<comment type="caution">
    <text evidence="11">The sequence shown here is derived from an EMBL/GenBank/DDBJ whole genome shotgun (WGS) entry which is preliminary data.</text>
</comment>
<feature type="domain" description="ELP1 N-terminal second beta-propeller" evidence="7">
    <location>
        <begin position="670"/>
        <end position="733"/>
    </location>
</feature>
<dbReference type="Pfam" id="PF23797">
    <property type="entry name" value="Beta-prop_ELP1_2nd"/>
    <property type="match status" value="2"/>
</dbReference>
<dbReference type="UniPathway" id="UPA00988"/>
<name>A0A8K0JR75_9TREE</name>
<dbReference type="Pfam" id="PF23878">
    <property type="entry name" value="TPR_ELP1"/>
    <property type="match status" value="1"/>
</dbReference>
<dbReference type="Proteomes" id="UP000812966">
    <property type="component" value="Unassembled WGS sequence"/>
</dbReference>
<evidence type="ECO:0000256" key="5">
    <source>
        <dbReference type="PIRNR" id="PIRNR017233"/>
    </source>
</evidence>
<feature type="domain" description="ELP1 alpha-solenoid" evidence="9">
    <location>
        <begin position="757"/>
        <end position="952"/>
    </location>
</feature>
<evidence type="ECO:0000256" key="4">
    <source>
        <dbReference type="ARBA" id="ARBA00022694"/>
    </source>
</evidence>
<evidence type="ECO:0000256" key="1">
    <source>
        <dbReference type="ARBA" id="ARBA00005043"/>
    </source>
</evidence>
<accession>A0A8K0JR75</accession>
<reference evidence="11" key="1">
    <citation type="submission" date="2020-04" db="EMBL/GenBank/DDBJ databases">
        <title>Analysis of mating type loci in Filobasidium floriforme.</title>
        <authorList>
            <person name="Nowrousian M."/>
        </authorList>
    </citation>
    <scope>NUCLEOTIDE SEQUENCE</scope>
    <source>
        <strain evidence="11">CBS 6242</strain>
    </source>
</reference>
<keyword evidence="5" id="KW-0539">Nucleus</keyword>
<sequence length="1383" mass="154289">MRNLTGTFSDLWIHDAARVTRSSSRITRTTVNPEDDTLYVLSEKKDDSGLVELEISKAETNGDTRILQWICLLEVPTNNFFPTSEDACEAISFRYLAEDAAISVLTSGGDIVLFKLNRDEYDNTGEEDGFVQAYVVGSIDSGIKAASWSPDDEQVVLITGEDQLVVMSRDFEVIYEAPLRTEDYGEDEMINVGWGSKQTQFHGSLGKSAAQAVATRLPAANPLDHQLPTISWRGDGSFFCVSSYDPYSTSSSRAGDYRRQVRVYARSPIALSATSEPIYGLEGAISWRPAGNLIAAVQGFGWDGGAEGEGEDRGRKDVIFLERNGLQHGQFRLREDERYRGKEALVKQGQCDWHVKQLAYSSDSEILAVWIQRDDADLVQLWTMNNYHYYLKQEILPPSSCSQRFTSVAWHQENPGVLYLTGRDFALQRTFEWETATSRLAIPDDTGSVAVIDGDQLLITPFRSQNVPPPMSAYQIALPSVPVHVAFAPASDQLVALFNSGTYQVFDLHTRIPLAGARGGGAVAKPEKTQEDRLKLDQAEWRQVILTGAGEVCGLARDIEGQDVLCKASAGLVGINGRLGRLTYDVQGEPLAVLSTGEVAGPADAGQLSHFPEFCFDVCSSAAQGLLFGMNDRGKLWVLGSGENVALSDVEDVDEQDDQSLVSDGPIKHEAQLIASDATSMILSSTFLIYTTTSHESKYASLDVLRRIAMEEPLVEGERIWESRRVERGSKIVTVVPSAMSLVLQMPRGNLESINPRPLVLEVVRRDILAKRYRSAFLHCRRHRIDLNILYDVDPSAFQQNISTFLDQVKEVDYLNLFVSGLSPDDVTTTLYSRMSESRSAIKSDPEKVNRICDSLRSELEGRDLVKYIDTVLTTHVCKTPSDLESGLRVLLQLKSSHPEIVQDAIKYIIFLTNVNHLYDVALGMYDFQLVLMVAQYSQKDPKEYLPFLRELRALEKDYQRYRIDDHLERWERALGHLHSAGHFEEAIEYVERHDLYIPALRLWSGQPEELKAIYVLYGEHLIEERQFSEAAQAFVLADRLDRAMVAYEHAHAWRQLFALAISEKLAVEELSDMCERVSEYLALHARHLEAAQILLDYGGGVSEAVHVLCRGSQFAEAKRLIALHNKPDLIESSLHPGLEDAHEQFIDTFDEMEGQLEKEMDRIKELRAKVDKDPDSFFMIESEPALENVDVMTQATTAVTGFTRFTAAKSATSNVTGASKVTSSTRRKARRKAAGKKGTVDEFEYLLNSLGRLVSRVDEKSDEVSNLLPHLLLASSSHRKLGQELQLKVDRFRDLLASALDIAWMCKSDVDIIKDKLIGEEERTREAWLSAQRGYDATQGHAAIAAGAAAPSQEAGPMGGESNKGVILKPIVGQWRSRSRFL</sequence>
<dbReference type="OrthoDB" id="40048at2759"/>
<dbReference type="InterPro" id="IPR006849">
    <property type="entry name" value="Elp1"/>
</dbReference>
<evidence type="ECO:0000259" key="7">
    <source>
        <dbReference type="Pfam" id="PF23797"/>
    </source>
</evidence>
<evidence type="ECO:0000259" key="10">
    <source>
        <dbReference type="Pfam" id="PF23936"/>
    </source>
</evidence>
<feature type="domain" description="ELP1 first N-terminal beta-propeller" evidence="6">
    <location>
        <begin position="1"/>
        <end position="413"/>
    </location>
</feature>
<dbReference type="Pfam" id="PF04762">
    <property type="entry name" value="Beta-prop_ELP1_1st"/>
    <property type="match status" value="1"/>
</dbReference>
<keyword evidence="3 5" id="KW-0963">Cytoplasm</keyword>
<feature type="domain" description="ELP1 TPR" evidence="8">
    <location>
        <begin position="959"/>
        <end position="1120"/>
    </location>
</feature>
<comment type="subcellular location">
    <subcellularLocation>
        <location evidence="5">Cytoplasm</location>
    </subcellularLocation>
    <subcellularLocation>
        <location evidence="5">Nucleus</location>
    </subcellularLocation>
</comment>
<evidence type="ECO:0000313" key="11">
    <source>
        <dbReference type="EMBL" id="KAG7563005.1"/>
    </source>
</evidence>
<dbReference type="SUPFAM" id="SSF69322">
    <property type="entry name" value="Tricorn protease domain 2"/>
    <property type="match status" value="1"/>
</dbReference>
<organism evidence="11 12">
    <name type="scientific">Filobasidium floriforme</name>
    <dbReference type="NCBI Taxonomy" id="5210"/>
    <lineage>
        <taxon>Eukaryota</taxon>
        <taxon>Fungi</taxon>
        <taxon>Dikarya</taxon>
        <taxon>Basidiomycota</taxon>
        <taxon>Agaricomycotina</taxon>
        <taxon>Tremellomycetes</taxon>
        <taxon>Filobasidiales</taxon>
        <taxon>Filobasidiaceae</taxon>
        <taxon>Filobasidium</taxon>
    </lineage>
</organism>
<protein>
    <recommendedName>
        <fullName evidence="5">Elongator complex protein 1</fullName>
    </recommendedName>
</protein>
<dbReference type="InterPro" id="IPR056169">
    <property type="entry name" value="HB_ELP1"/>
</dbReference>
<dbReference type="Gene3D" id="1.25.40.470">
    <property type="match status" value="1"/>
</dbReference>
<comment type="similarity">
    <text evidence="2 5">Belongs to the ELP1/IKA1 family.</text>
</comment>
<dbReference type="GO" id="GO:0033588">
    <property type="term" value="C:elongator holoenzyme complex"/>
    <property type="evidence" value="ECO:0007669"/>
    <property type="project" value="InterPro"/>
</dbReference>
<dbReference type="PANTHER" id="PTHR12747:SF0">
    <property type="entry name" value="ELONGATOR COMPLEX PROTEIN 1"/>
    <property type="match status" value="1"/>
</dbReference>
<evidence type="ECO:0000259" key="8">
    <source>
        <dbReference type="Pfam" id="PF23878"/>
    </source>
</evidence>